<evidence type="ECO:0000313" key="2">
    <source>
        <dbReference type="EMBL" id="MBF4180653.1"/>
    </source>
</evidence>
<evidence type="ECO:0000256" key="1">
    <source>
        <dbReference type="SAM" id="MobiDB-lite"/>
    </source>
</evidence>
<feature type="region of interest" description="Disordered" evidence="1">
    <location>
        <begin position="1"/>
        <end position="29"/>
    </location>
</feature>
<sequence length="101" mass="11076">MRNRANTQSRDEASFINGGTAGLHNKDLEASSKKVATSKAKPVSISLAEENLSAIDNIIREEMLSGRSRVNRSDVVRAAVMALEKLPRNEISQLIEKAKLK</sequence>
<accession>A0ABD4KFH7</accession>
<gene>
    <name evidence="2" type="ORF">ISP11_22610</name>
</gene>
<evidence type="ECO:0008006" key="4">
    <source>
        <dbReference type="Google" id="ProtNLM"/>
    </source>
</evidence>
<protein>
    <recommendedName>
        <fullName evidence="4">Ribbon-helix-helix protein, CopG family</fullName>
    </recommendedName>
</protein>
<proteinExistence type="predicted"/>
<dbReference type="EMBL" id="JADIXP010000024">
    <property type="protein sequence ID" value="MBF4180653.1"/>
    <property type="molecule type" value="Genomic_DNA"/>
</dbReference>
<organism evidence="2 3">
    <name type="scientific">Lelliottia nimipressuralis</name>
    <dbReference type="NCBI Taxonomy" id="69220"/>
    <lineage>
        <taxon>Bacteria</taxon>
        <taxon>Pseudomonadati</taxon>
        <taxon>Pseudomonadota</taxon>
        <taxon>Gammaproteobacteria</taxon>
        <taxon>Enterobacterales</taxon>
        <taxon>Enterobacteriaceae</taxon>
        <taxon>Lelliottia</taxon>
    </lineage>
</organism>
<name>A0ABD4KFH7_9ENTR</name>
<reference evidence="2 3" key="1">
    <citation type="submission" date="2020-11" db="EMBL/GenBank/DDBJ databases">
        <title>Identification of Lelliottia nimipressuralis from Wound Infection by Whole Genome-Based Bacterial Identification.</title>
        <authorList>
            <person name="Navarathna D.H."/>
            <person name="Choi H."/>
            <person name="Jinadatha C."/>
            <person name="Chatterjee P."/>
            <person name="Hwang M."/>
        </authorList>
    </citation>
    <scope>NUCLEOTIDE SEQUENCE [LARGE SCALE GENOMIC DNA]</scope>
    <source>
        <strain evidence="2 3">DN2020</strain>
    </source>
</reference>
<comment type="caution">
    <text evidence="2">The sequence shown here is derived from an EMBL/GenBank/DDBJ whole genome shotgun (WGS) entry which is preliminary data.</text>
</comment>
<dbReference type="Proteomes" id="UP000628560">
    <property type="component" value="Unassembled WGS sequence"/>
</dbReference>
<evidence type="ECO:0000313" key="3">
    <source>
        <dbReference type="Proteomes" id="UP000628560"/>
    </source>
</evidence>
<dbReference type="RefSeq" id="WP_194514453.1">
    <property type="nucleotide sequence ID" value="NZ_JADIXP010000024.1"/>
</dbReference>
<dbReference type="AlphaFoldDB" id="A0ABD4KFH7"/>